<evidence type="ECO:0000313" key="3">
    <source>
        <dbReference type="Proteomes" id="UP001595871"/>
    </source>
</evidence>
<keyword evidence="3" id="KW-1185">Reference proteome</keyword>
<proteinExistence type="predicted"/>
<dbReference type="RefSeq" id="WP_200696984.1">
    <property type="nucleotide sequence ID" value="NZ_BAAAYA010000005.1"/>
</dbReference>
<gene>
    <name evidence="2" type="ORF">ACFO3R_29005</name>
</gene>
<comment type="caution">
    <text evidence="2">The sequence shown here is derived from an EMBL/GenBank/DDBJ whole genome shotgun (WGS) entry which is preliminary data.</text>
</comment>
<evidence type="ECO:0000313" key="2">
    <source>
        <dbReference type="EMBL" id="MFC4190384.1"/>
    </source>
</evidence>
<dbReference type="EMBL" id="JBHSCF010000055">
    <property type="protein sequence ID" value="MFC4190384.1"/>
    <property type="molecule type" value="Genomic_DNA"/>
</dbReference>
<feature type="region of interest" description="Disordered" evidence="1">
    <location>
        <begin position="126"/>
        <end position="150"/>
    </location>
</feature>
<feature type="region of interest" description="Disordered" evidence="1">
    <location>
        <begin position="169"/>
        <end position="201"/>
    </location>
</feature>
<evidence type="ECO:0000256" key="1">
    <source>
        <dbReference type="SAM" id="MobiDB-lite"/>
    </source>
</evidence>
<reference evidence="3" key="1">
    <citation type="journal article" date="2019" name="Int. J. Syst. Evol. Microbiol.">
        <title>The Global Catalogue of Microorganisms (GCM) 10K type strain sequencing project: providing services to taxonomists for standard genome sequencing and annotation.</title>
        <authorList>
            <consortium name="The Broad Institute Genomics Platform"/>
            <consortium name="The Broad Institute Genome Sequencing Center for Infectious Disease"/>
            <person name="Wu L."/>
            <person name="Ma J."/>
        </authorList>
    </citation>
    <scope>NUCLEOTIDE SEQUENCE [LARGE SCALE GENOMIC DNA]</scope>
    <source>
        <strain evidence="3">CCM 3243</strain>
    </source>
</reference>
<protein>
    <submittedName>
        <fullName evidence="2">Uncharacterized protein</fullName>
    </submittedName>
</protein>
<dbReference type="Proteomes" id="UP001595871">
    <property type="component" value="Unassembled WGS sequence"/>
</dbReference>
<accession>A0ABV8NEL9</accession>
<sequence length="201" mass="21033">MTTKTPAAELRAAVVRLRDVAPQITGPLAGLADPVAEWLEWQAEALTDGRIAVPAPALTVARRILGTTEQACPECGTSGACNGGPCPLGTTEQADTEQPDPVGLCADCGVPREAHHHAYVRTPGFAEAQQPTPAPAEETKPEGPVPPGGFTTRVCRNCSRSITWTATGAWTHEPHSRDGGHVATPYPLPAECHPAPAEETK</sequence>
<name>A0ABV8NEL9_9ACTN</name>
<organism evidence="2 3">
    <name type="scientific">Streptomyces flavovirens</name>
    <dbReference type="NCBI Taxonomy" id="52258"/>
    <lineage>
        <taxon>Bacteria</taxon>
        <taxon>Bacillati</taxon>
        <taxon>Actinomycetota</taxon>
        <taxon>Actinomycetes</taxon>
        <taxon>Kitasatosporales</taxon>
        <taxon>Streptomycetaceae</taxon>
        <taxon>Streptomyces</taxon>
    </lineage>
</organism>